<dbReference type="Pfam" id="PF13489">
    <property type="entry name" value="Methyltransf_23"/>
    <property type="match status" value="1"/>
</dbReference>
<dbReference type="RefSeq" id="XP_008084423.1">
    <property type="nucleotide sequence ID" value="XM_008086232.1"/>
</dbReference>
<dbReference type="eggNOG" id="ENOG502T2XM">
    <property type="taxonomic scope" value="Eukaryota"/>
</dbReference>
<dbReference type="PANTHER" id="PTHR43591:SF24">
    <property type="entry name" value="2-METHOXY-6-POLYPRENYL-1,4-BENZOQUINOL METHYLASE, MITOCHONDRIAL"/>
    <property type="match status" value="1"/>
</dbReference>
<dbReference type="PANTHER" id="PTHR43591">
    <property type="entry name" value="METHYLTRANSFERASE"/>
    <property type="match status" value="1"/>
</dbReference>
<keyword evidence="2" id="KW-0808">Transferase</keyword>
<dbReference type="InterPro" id="IPR029063">
    <property type="entry name" value="SAM-dependent_MTases_sf"/>
</dbReference>
<evidence type="ECO:0000256" key="1">
    <source>
        <dbReference type="SAM" id="MobiDB-lite"/>
    </source>
</evidence>
<dbReference type="HOGENOM" id="CLU_010595_0_2_1"/>
<evidence type="ECO:0000313" key="3">
    <source>
        <dbReference type="Proteomes" id="UP000016922"/>
    </source>
</evidence>
<dbReference type="EMBL" id="KE145368">
    <property type="protein sequence ID" value="EPE28515.1"/>
    <property type="molecule type" value="Genomic_DNA"/>
</dbReference>
<keyword evidence="3" id="KW-1185">Reference proteome</keyword>
<dbReference type="GeneID" id="19468683"/>
<dbReference type="OrthoDB" id="2013972at2759"/>
<dbReference type="KEGG" id="glz:GLAREA_09636"/>
<accession>S3CS60</accession>
<dbReference type="Proteomes" id="UP000016922">
    <property type="component" value="Unassembled WGS sequence"/>
</dbReference>
<dbReference type="OMA" id="EVWIRSE"/>
<feature type="region of interest" description="Disordered" evidence="1">
    <location>
        <begin position="1"/>
        <end position="69"/>
    </location>
</feature>
<organism evidence="2 3">
    <name type="scientific">Glarea lozoyensis (strain ATCC 20868 / MF5171)</name>
    <dbReference type="NCBI Taxonomy" id="1116229"/>
    <lineage>
        <taxon>Eukaryota</taxon>
        <taxon>Fungi</taxon>
        <taxon>Dikarya</taxon>
        <taxon>Ascomycota</taxon>
        <taxon>Pezizomycotina</taxon>
        <taxon>Leotiomycetes</taxon>
        <taxon>Helotiales</taxon>
        <taxon>Helotiaceae</taxon>
        <taxon>Glarea</taxon>
    </lineage>
</organism>
<dbReference type="CDD" id="cd02440">
    <property type="entry name" value="AdoMet_MTases"/>
    <property type="match status" value="1"/>
</dbReference>
<evidence type="ECO:0000313" key="2">
    <source>
        <dbReference type="EMBL" id="EPE28515.1"/>
    </source>
</evidence>
<dbReference type="AlphaFoldDB" id="S3CS60"/>
<gene>
    <name evidence="2" type="ORF">GLAREA_09636</name>
</gene>
<dbReference type="SUPFAM" id="SSF53335">
    <property type="entry name" value="S-adenosyl-L-methionine-dependent methyltransferases"/>
    <property type="match status" value="1"/>
</dbReference>
<reference evidence="2 3" key="1">
    <citation type="journal article" date="2013" name="BMC Genomics">
        <title>Genomics-driven discovery of the pneumocandin biosynthetic gene cluster in the fungus Glarea lozoyensis.</title>
        <authorList>
            <person name="Chen L."/>
            <person name="Yue Q."/>
            <person name="Zhang X."/>
            <person name="Xiang M."/>
            <person name="Wang C."/>
            <person name="Li S."/>
            <person name="Che Y."/>
            <person name="Ortiz-Lopez F.J."/>
            <person name="Bills G.F."/>
            <person name="Liu X."/>
            <person name="An Z."/>
        </authorList>
    </citation>
    <scope>NUCLEOTIDE SEQUENCE [LARGE SCALE GENOMIC DNA]</scope>
    <source>
        <strain evidence="3">ATCC 20868 / MF5171</strain>
    </source>
</reference>
<dbReference type="GO" id="GO:0008168">
    <property type="term" value="F:methyltransferase activity"/>
    <property type="evidence" value="ECO:0007669"/>
    <property type="project" value="UniProtKB-KW"/>
</dbReference>
<name>S3CS60_GLAL2</name>
<keyword evidence="2" id="KW-0489">Methyltransferase</keyword>
<dbReference type="Gene3D" id="3.40.50.150">
    <property type="entry name" value="Vaccinia Virus protein VP39"/>
    <property type="match status" value="1"/>
</dbReference>
<sequence length="356" mass="40254">MSGSNDPTAVPVASPDPQHEETLGQTAPIDAGLADDGASDDTSNLDGDSAFGDDGSERDSKTSLSSGITKYREENGRRYHAYRDGKYLLPNDDAEQDRLDLHHHVFNLALDGKLVMAPIKNPQRVLDVGTGTGIWAIDFADQYPESHVIGCDLSPIQPGWIPPNLEFEVDDIEDTWRHNPFSYIHMRSLGGSIKDWPNLLSQAYNHLNPNGWLEIVEFEVLIRVQNEQDVGFPPMIKKWQEGLHDAGERIGRSFEVATQAKKWLQEIGFEDVTEEVVKVPDSPWPRDRRQKEIGVYQQQNMLDASSSYGQAHFTRVLGWSKDEYDIMSATVRKELKDKRYHVYSNLHVICGRRPEN</sequence>
<proteinExistence type="predicted"/>
<dbReference type="GO" id="GO:0032259">
    <property type="term" value="P:methylation"/>
    <property type="evidence" value="ECO:0007669"/>
    <property type="project" value="UniProtKB-KW"/>
</dbReference>
<protein>
    <submittedName>
        <fullName evidence="2">S-adenosyl-L-methionine-dependent methyltransferase</fullName>
    </submittedName>
</protein>